<evidence type="ECO:0000313" key="7">
    <source>
        <dbReference type="Proteomes" id="UP000294003"/>
    </source>
</evidence>
<proteinExistence type="inferred from homology"/>
<dbReference type="CDD" id="cd01433">
    <property type="entry name" value="Ribosomal_L16_L10e"/>
    <property type="match status" value="1"/>
</dbReference>
<dbReference type="PANTHER" id="PTHR12220">
    <property type="entry name" value="50S/60S RIBOSOMAL PROTEIN L16"/>
    <property type="match status" value="1"/>
</dbReference>
<evidence type="ECO:0000313" key="6">
    <source>
        <dbReference type="EMBL" id="RYO78565.1"/>
    </source>
</evidence>
<dbReference type="Pfam" id="PF00252">
    <property type="entry name" value="Ribosomal_L16"/>
    <property type="match status" value="1"/>
</dbReference>
<gene>
    <name evidence="6" type="ORF">DL762_008649</name>
</gene>
<evidence type="ECO:0000256" key="1">
    <source>
        <dbReference type="ARBA" id="ARBA00008931"/>
    </source>
</evidence>
<dbReference type="SUPFAM" id="SSF54686">
    <property type="entry name" value="Ribosomal protein L16p/L10e"/>
    <property type="match status" value="1"/>
</dbReference>
<dbReference type="NCBIfam" id="TIGR01164">
    <property type="entry name" value="rplP_bact"/>
    <property type="match status" value="1"/>
</dbReference>
<evidence type="ECO:0000256" key="2">
    <source>
        <dbReference type="ARBA" id="ARBA00022980"/>
    </source>
</evidence>
<accession>A0ABY0GZY2</accession>
<dbReference type="Proteomes" id="UP000294003">
    <property type="component" value="Unassembled WGS sequence"/>
</dbReference>
<protein>
    <recommendedName>
        <fullName evidence="8">Ribosomal protein L10e/L16 domain-containing protein</fullName>
    </recommendedName>
</protein>
<evidence type="ECO:0000256" key="5">
    <source>
        <dbReference type="SAM" id="MobiDB-lite"/>
    </source>
</evidence>
<comment type="caution">
    <text evidence="6">The sequence shown here is derived from an EMBL/GenBank/DDBJ whole genome shotgun (WGS) entry which is preliminary data.</text>
</comment>
<dbReference type="InterPro" id="IPR000114">
    <property type="entry name" value="Ribosomal_uL16_bact-type"/>
</dbReference>
<dbReference type="EMBL" id="QJNS01000376">
    <property type="protein sequence ID" value="RYO78565.1"/>
    <property type="molecule type" value="Genomic_DNA"/>
</dbReference>
<name>A0ABY0GZY2_9PEZI</name>
<comment type="similarity">
    <text evidence="1 4">Belongs to the universal ribosomal protein uL16 family.</text>
</comment>
<sequence>MRSSAPTNLLGAFHSLRIASTPTTRPSIITTSSIPIPVRNVQAPQNVRLFSATATMAGNWLEPSLERKKKMMKGRPRVPTGGSTKGTTVVWGDYGLRMTDHHRRISAQQLKVAEDTIKQRLRGLKYRLYKRVCCNVGVFVSGNEMRMGKGKGSFDHWAARVAVSQIVLELRGMLHEQVARDAFRLAGNKLPAGQWEFVKKGEPPMVGITKLDGVTLEELKRPRRKVPGETVEPASPPPSALESFIQFEVAIKVNGAPMSSVGPKTGFLEDIAEAIYQCSIWQTLGLVISLDDIQYDLPYEGAPNLYLNIQHPDKSFALLSPPHALTAQFKGLESTFHFMTSQDEDQRSKYRAEGMNLDGNIAKTSVLSVFSQATPVSATDNHVQNGENVIIFGDTGEAGARDLQEHKRREFATHLVDLALYKILGVPKRLCGLQFRKLADTPSLLQLAPAIWNSHYLKATAAHVKKFPVISEVLATSIQAQSPSLRKKAAELLAHGRLPHQGGGSSQGSSDNNWNDQKLLRHHLWRLLQTTLKPGIFTHKRPKDFSSPPGNAEDAEPQLPTYLDEPEDSNPFNDFEDTVPDLYAEDTLDPDWTLPELSAYDCQEYEGGVYPADGQSWRDDNDVGCAPMDAAEQNLVVEWQEMDAESLLDNESAILPSYHSYEQYRPQGPWDDVYQQGFKSDTMDEDHLLNERNAPMEEIVDWAGEAEGFETQEFVDADLVTSETMNMDAEDDDAHHLPNHHGYRTETGLQNDIWEYIE</sequence>
<dbReference type="PRINTS" id="PR00060">
    <property type="entry name" value="RIBOSOMALL16"/>
</dbReference>
<dbReference type="PROSITE" id="PS00701">
    <property type="entry name" value="RIBOSOMAL_L16_2"/>
    <property type="match status" value="1"/>
</dbReference>
<dbReference type="InterPro" id="IPR047873">
    <property type="entry name" value="Ribosomal_uL16"/>
</dbReference>
<organism evidence="6 7">
    <name type="scientific">Monosporascus cannonballus</name>
    <dbReference type="NCBI Taxonomy" id="155416"/>
    <lineage>
        <taxon>Eukaryota</taxon>
        <taxon>Fungi</taxon>
        <taxon>Dikarya</taxon>
        <taxon>Ascomycota</taxon>
        <taxon>Pezizomycotina</taxon>
        <taxon>Sordariomycetes</taxon>
        <taxon>Xylariomycetidae</taxon>
        <taxon>Xylariales</taxon>
        <taxon>Xylariales incertae sedis</taxon>
        <taxon>Monosporascus</taxon>
    </lineage>
</organism>
<feature type="region of interest" description="Disordered" evidence="5">
    <location>
        <begin position="538"/>
        <end position="568"/>
    </location>
</feature>
<dbReference type="PANTHER" id="PTHR12220:SF13">
    <property type="entry name" value="LARGE RIBOSOMAL SUBUNIT PROTEIN UL16M"/>
    <property type="match status" value="1"/>
</dbReference>
<dbReference type="Gene3D" id="3.90.1170.10">
    <property type="entry name" value="Ribosomal protein L10e/L16"/>
    <property type="match status" value="1"/>
</dbReference>
<dbReference type="InterPro" id="IPR020798">
    <property type="entry name" value="Ribosomal_uL16_CS"/>
</dbReference>
<keyword evidence="7" id="KW-1185">Reference proteome</keyword>
<keyword evidence="2 4" id="KW-0689">Ribosomal protein</keyword>
<evidence type="ECO:0008006" key="8">
    <source>
        <dbReference type="Google" id="ProtNLM"/>
    </source>
</evidence>
<reference evidence="6 7" key="1">
    <citation type="submission" date="2018-06" db="EMBL/GenBank/DDBJ databases">
        <title>Complete Genomes of Monosporascus.</title>
        <authorList>
            <person name="Robinson A.J."/>
            <person name="Natvig D.O."/>
        </authorList>
    </citation>
    <scope>NUCLEOTIDE SEQUENCE [LARGE SCALE GENOMIC DNA]</scope>
    <source>
        <strain evidence="6 7">CBS 609.92</strain>
    </source>
</reference>
<keyword evidence="3 4" id="KW-0687">Ribonucleoprotein</keyword>
<evidence type="ECO:0000256" key="4">
    <source>
        <dbReference type="RuleBase" id="RU004413"/>
    </source>
</evidence>
<dbReference type="InterPro" id="IPR036920">
    <property type="entry name" value="Ribosomal_uL16_sf"/>
</dbReference>
<evidence type="ECO:0000256" key="3">
    <source>
        <dbReference type="ARBA" id="ARBA00023274"/>
    </source>
</evidence>
<dbReference type="InterPro" id="IPR016180">
    <property type="entry name" value="Ribosomal_uL16_dom"/>
</dbReference>